<comment type="caution">
    <text evidence="5">The sequence shown here is derived from an EMBL/GenBank/DDBJ whole genome shotgun (WGS) entry which is preliminary data.</text>
</comment>
<comment type="similarity">
    <text evidence="2">Belongs to the major facilitator superfamily. Monocarboxylate porter (TC 2.A.1.13) family.</text>
</comment>
<feature type="transmembrane region" description="Helical" evidence="4">
    <location>
        <begin position="126"/>
        <end position="143"/>
    </location>
</feature>
<keyword evidence="4" id="KW-0812">Transmembrane</keyword>
<dbReference type="EMBL" id="JANBVO010000004">
    <property type="protein sequence ID" value="KAJ9154886.1"/>
    <property type="molecule type" value="Genomic_DNA"/>
</dbReference>
<feature type="region of interest" description="Disordered" evidence="3">
    <location>
        <begin position="1"/>
        <end position="43"/>
    </location>
</feature>
<feature type="transmembrane region" description="Helical" evidence="4">
    <location>
        <begin position="213"/>
        <end position="232"/>
    </location>
</feature>
<protein>
    <submittedName>
        <fullName evidence="5">MFS general substrate transporter</fullName>
    </submittedName>
</protein>
<feature type="transmembrane region" description="Helical" evidence="4">
    <location>
        <begin position="181"/>
        <end position="201"/>
    </location>
</feature>
<evidence type="ECO:0000256" key="3">
    <source>
        <dbReference type="SAM" id="MobiDB-lite"/>
    </source>
</evidence>
<feature type="compositionally biased region" description="Polar residues" evidence="3">
    <location>
        <begin position="16"/>
        <end position="27"/>
    </location>
</feature>
<gene>
    <name evidence="5" type="ORF">NKR23_g2230</name>
</gene>
<feature type="transmembrane region" description="Helical" evidence="4">
    <location>
        <begin position="436"/>
        <end position="457"/>
    </location>
</feature>
<dbReference type="InterPro" id="IPR011701">
    <property type="entry name" value="MFS"/>
</dbReference>
<feature type="transmembrane region" description="Helical" evidence="4">
    <location>
        <begin position="92"/>
        <end position="114"/>
    </location>
</feature>
<dbReference type="Pfam" id="PF07690">
    <property type="entry name" value="MFS_1"/>
    <property type="match status" value="1"/>
</dbReference>
<dbReference type="PANTHER" id="PTHR11360">
    <property type="entry name" value="MONOCARBOXYLATE TRANSPORTER"/>
    <property type="match status" value="1"/>
</dbReference>
<dbReference type="GO" id="GO:0016020">
    <property type="term" value="C:membrane"/>
    <property type="evidence" value="ECO:0007669"/>
    <property type="project" value="UniProtKB-SubCell"/>
</dbReference>
<proteinExistence type="inferred from homology"/>
<dbReference type="Gene3D" id="1.20.1250.20">
    <property type="entry name" value="MFS general substrate transporter like domains"/>
    <property type="match status" value="2"/>
</dbReference>
<dbReference type="GO" id="GO:0022857">
    <property type="term" value="F:transmembrane transporter activity"/>
    <property type="evidence" value="ECO:0007669"/>
    <property type="project" value="InterPro"/>
</dbReference>
<dbReference type="InterPro" id="IPR050327">
    <property type="entry name" value="Proton-linked_MCT"/>
</dbReference>
<dbReference type="InterPro" id="IPR036259">
    <property type="entry name" value="MFS_trans_sf"/>
</dbReference>
<dbReference type="AlphaFoldDB" id="A0AA38VIM2"/>
<dbReference type="PANTHER" id="PTHR11360:SF287">
    <property type="entry name" value="MFS MONOCARBOXYLATE TRANSPORTER"/>
    <property type="match status" value="1"/>
</dbReference>
<feature type="transmembrane region" description="Helical" evidence="4">
    <location>
        <begin position="293"/>
        <end position="315"/>
    </location>
</feature>
<keyword evidence="6" id="KW-1185">Reference proteome</keyword>
<reference evidence="5" key="1">
    <citation type="submission" date="2022-07" db="EMBL/GenBank/DDBJ databases">
        <title>Fungi with potential for degradation of polypropylene.</title>
        <authorList>
            <person name="Gostincar C."/>
        </authorList>
    </citation>
    <scope>NUCLEOTIDE SEQUENCE</scope>
    <source>
        <strain evidence="5">EXF-13308</strain>
    </source>
</reference>
<feature type="transmembrane region" description="Helical" evidence="4">
    <location>
        <begin position="252"/>
        <end position="273"/>
    </location>
</feature>
<organism evidence="5 6">
    <name type="scientific">Pleurostoma richardsiae</name>
    <dbReference type="NCBI Taxonomy" id="41990"/>
    <lineage>
        <taxon>Eukaryota</taxon>
        <taxon>Fungi</taxon>
        <taxon>Dikarya</taxon>
        <taxon>Ascomycota</taxon>
        <taxon>Pezizomycotina</taxon>
        <taxon>Sordariomycetes</taxon>
        <taxon>Sordariomycetidae</taxon>
        <taxon>Calosphaeriales</taxon>
        <taxon>Pleurostomataceae</taxon>
        <taxon>Pleurostoma</taxon>
    </lineage>
</organism>
<dbReference type="Proteomes" id="UP001174694">
    <property type="component" value="Unassembled WGS sequence"/>
</dbReference>
<accession>A0AA38VIM2</accession>
<evidence type="ECO:0000256" key="2">
    <source>
        <dbReference type="ARBA" id="ARBA00006727"/>
    </source>
</evidence>
<evidence type="ECO:0000256" key="1">
    <source>
        <dbReference type="ARBA" id="ARBA00004141"/>
    </source>
</evidence>
<evidence type="ECO:0000313" key="6">
    <source>
        <dbReference type="Proteomes" id="UP001174694"/>
    </source>
</evidence>
<evidence type="ECO:0000256" key="4">
    <source>
        <dbReference type="SAM" id="Phobius"/>
    </source>
</evidence>
<feature type="transmembrane region" description="Helical" evidence="4">
    <location>
        <begin position="347"/>
        <end position="366"/>
    </location>
</feature>
<keyword evidence="4" id="KW-1133">Transmembrane helix</keyword>
<evidence type="ECO:0000313" key="5">
    <source>
        <dbReference type="EMBL" id="KAJ9154886.1"/>
    </source>
</evidence>
<feature type="transmembrane region" description="Helical" evidence="4">
    <location>
        <begin position="52"/>
        <end position="72"/>
    </location>
</feature>
<dbReference type="SUPFAM" id="SSF103473">
    <property type="entry name" value="MFS general substrate transporter"/>
    <property type="match status" value="1"/>
</dbReference>
<sequence length="463" mass="49893">MAETSTIELVGLPGSSPDTGNDSSPEVEQQEAGGGGLGQEFSLPPVDRGKDAYLFLLACFMMEALVWGFPFSFGVFQDYYSNHPPFAGSSNIAVIGTCAMGIMYLDGTLVLAIIRKYPRRARWAPFVGLFIMCLALAMSSFSTTVNHLIVTQGVFYAVGGSIAYMPTILYMDEWYVKRKGLAYGIMWSGTGLAGVVLPLLLQYFLNTYGYRTTLRIWACTLFVATMPLAYFIKPRLPISAATHAKPFSLRFALSRAFLLYQTANIVEAVGYFLPTIYLPSYARDTLGAGSFTSALTILLNNVASVFGCVAMGWLIDRLHVTTCIMVSTVGAVAGAFLLWGFASSLPVLYAFCVVYGLFAGAFTSSWPGVMKELAGRGAAAEHDDDDDERRRTDPGLVFAMLAMGRGVGNVASGPLSEVLVKDLPWRGEAAAGYGSGYGSLIVFTGVTALVGGASFLWRRVGWL</sequence>
<feature type="transmembrane region" description="Helical" evidence="4">
    <location>
        <begin position="322"/>
        <end position="341"/>
    </location>
</feature>
<feature type="transmembrane region" description="Helical" evidence="4">
    <location>
        <begin position="149"/>
        <end position="169"/>
    </location>
</feature>
<name>A0AA38VIM2_9PEZI</name>
<keyword evidence="4" id="KW-0472">Membrane</keyword>
<comment type="subcellular location">
    <subcellularLocation>
        <location evidence="1">Membrane</location>
        <topology evidence="1">Multi-pass membrane protein</topology>
    </subcellularLocation>
</comment>